<keyword evidence="1" id="KW-1133">Transmembrane helix</keyword>
<dbReference type="OrthoDB" id="5334091at2"/>
<keyword evidence="1" id="KW-0472">Membrane</keyword>
<dbReference type="EMBL" id="PDKN01000013">
    <property type="protein sequence ID" value="RXJ53705.1"/>
    <property type="molecule type" value="Genomic_DNA"/>
</dbReference>
<name>A0A4Q0XME6_9BACT</name>
<feature type="transmembrane region" description="Helical" evidence="1">
    <location>
        <begin position="134"/>
        <end position="158"/>
    </location>
</feature>
<feature type="transmembrane region" description="Helical" evidence="1">
    <location>
        <begin position="61"/>
        <end position="83"/>
    </location>
</feature>
<keyword evidence="1" id="KW-0812">Transmembrane</keyword>
<keyword evidence="3" id="KW-1185">Reference proteome</keyword>
<sequence>MKELSTYLFSHYASFIIFLHVLSAIIWLGGMIAIRLAVHYSVQGIEDAPIKLRTTLFNLKYFFKLVIPSIVLLLVTALIMVLAVDFKVLNLASAVYLKEGIWTMMTLVFILIYIKHVNAFKAFNKEDYKSAKAFLLTIANYLIPINILFGLGALFLGITLRGF</sequence>
<evidence type="ECO:0000313" key="2">
    <source>
        <dbReference type="EMBL" id="RXJ53705.1"/>
    </source>
</evidence>
<evidence type="ECO:0000256" key="1">
    <source>
        <dbReference type="SAM" id="Phobius"/>
    </source>
</evidence>
<feature type="transmembrane region" description="Helical" evidence="1">
    <location>
        <begin position="12"/>
        <end position="34"/>
    </location>
</feature>
<feature type="transmembrane region" description="Helical" evidence="1">
    <location>
        <begin position="95"/>
        <end position="114"/>
    </location>
</feature>
<organism evidence="2 3">
    <name type="scientific">Candidatus Marinarcus aquaticus</name>
    <dbReference type="NCBI Taxonomy" id="2044504"/>
    <lineage>
        <taxon>Bacteria</taxon>
        <taxon>Pseudomonadati</taxon>
        <taxon>Campylobacterota</taxon>
        <taxon>Epsilonproteobacteria</taxon>
        <taxon>Campylobacterales</taxon>
        <taxon>Arcobacteraceae</taxon>
        <taxon>Candidatus Marinarcus</taxon>
    </lineage>
</organism>
<protein>
    <recommendedName>
        <fullName evidence="4">Copper resistance protein D domain-containing protein</fullName>
    </recommendedName>
</protein>
<dbReference type="RefSeq" id="WP_128997239.1">
    <property type="nucleotide sequence ID" value="NZ_PDKN01000013.1"/>
</dbReference>
<dbReference type="Proteomes" id="UP000290657">
    <property type="component" value="Unassembled WGS sequence"/>
</dbReference>
<comment type="caution">
    <text evidence="2">The sequence shown here is derived from an EMBL/GenBank/DDBJ whole genome shotgun (WGS) entry which is preliminary data.</text>
</comment>
<accession>A0A4Q0XME6</accession>
<dbReference type="AlphaFoldDB" id="A0A4Q0XME6"/>
<evidence type="ECO:0008006" key="4">
    <source>
        <dbReference type="Google" id="ProtNLM"/>
    </source>
</evidence>
<gene>
    <name evidence="2" type="ORF">CRV04_12715</name>
</gene>
<evidence type="ECO:0000313" key="3">
    <source>
        <dbReference type="Proteomes" id="UP000290657"/>
    </source>
</evidence>
<reference evidence="2 3" key="1">
    <citation type="submission" date="2017-10" db="EMBL/GenBank/DDBJ databases">
        <title>Genomics of the genus Arcobacter.</title>
        <authorList>
            <person name="Perez-Cataluna A."/>
            <person name="Figueras M.J."/>
        </authorList>
    </citation>
    <scope>NUCLEOTIDE SEQUENCE [LARGE SCALE GENOMIC DNA]</scope>
    <source>
        <strain evidence="2 3">CECT 8987</strain>
    </source>
</reference>
<proteinExistence type="predicted"/>